<feature type="DNA-binding region" description="H-T-H motif" evidence="2">
    <location>
        <begin position="5"/>
        <end position="24"/>
    </location>
</feature>
<dbReference type="Gene3D" id="1.10.357.10">
    <property type="entry name" value="Tetracycline Repressor, domain 2"/>
    <property type="match status" value="1"/>
</dbReference>
<feature type="domain" description="HTH tetR-type" evidence="3">
    <location>
        <begin position="1"/>
        <end position="42"/>
    </location>
</feature>
<dbReference type="InterPro" id="IPR036271">
    <property type="entry name" value="Tet_transcr_reg_TetR-rel_C_sf"/>
</dbReference>
<keyword evidence="5" id="KW-1185">Reference proteome</keyword>
<dbReference type="PROSITE" id="PS50977">
    <property type="entry name" value="HTH_TETR_2"/>
    <property type="match status" value="1"/>
</dbReference>
<dbReference type="PANTHER" id="PTHR30055:SF223">
    <property type="entry name" value="HTH-TYPE TRANSCRIPTIONAL REGULATOR UIDR"/>
    <property type="match status" value="1"/>
</dbReference>
<evidence type="ECO:0000256" key="1">
    <source>
        <dbReference type="ARBA" id="ARBA00023125"/>
    </source>
</evidence>
<dbReference type="Pfam" id="PF14246">
    <property type="entry name" value="TetR_C_7"/>
    <property type="match status" value="1"/>
</dbReference>
<dbReference type="AlphaFoldDB" id="A0A1H7KIE7"/>
<dbReference type="InterPro" id="IPR009057">
    <property type="entry name" value="Homeodomain-like_sf"/>
</dbReference>
<dbReference type="SUPFAM" id="SSF46689">
    <property type="entry name" value="Homeodomain-like"/>
    <property type="match status" value="1"/>
</dbReference>
<keyword evidence="1 2" id="KW-0238">DNA-binding</keyword>
<evidence type="ECO:0000313" key="4">
    <source>
        <dbReference type="EMBL" id="SEK86558.1"/>
    </source>
</evidence>
<dbReference type="GO" id="GO:0000976">
    <property type="term" value="F:transcription cis-regulatory region binding"/>
    <property type="evidence" value="ECO:0007669"/>
    <property type="project" value="TreeGrafter"/>
</dbReference>
<dbReference type="SUPFAM" id="SSF48498">
    <property type="entry name" value="Tetracyclin repressor-like, C-terminal domain"/>
    <property type="match status" value="1"/>
</dbReference>
<dbReference type="GO" id="GO:0003700">
    <property type="term" value="F:DNA-binding transcription factor activity"/>
    <property type="evidence" value="ECO:0007669"/>
    <property type="project" value="TreeGrafter"/>
</dbReference>
<dbReference type="InterPro" id="IPR001647">
    <property type="entry name" value="HTH_TetR"/>
</dbReference>
<dbReference type="EMBL" id="FOAG01000002">
    <property type="protein sequence ID" value="SEK86558.1"/>
    <property type="molecule type" value="Genomic_DNA"/>
</dbReference>
<evidence type="ECO:0000256" key="2">
    <source>
        <dbReference type="PROSITE-ProRule" id="PRU00335"/>
    </source>
</evidence>
<accession>A0A1H7KIE7</accession>
<organism evidence="4 5">
    <name type="scientific">Roseovarius azorensis</name>
    <dbReference type="NCBI Taxonomy" id="1287727"/>
    <lineage>
        <taxon>Bacteria</taxon>
        <taxon>Pseudomonadati</taxon>
        <taxon>Pseudomonadota</taxon>
        <taxon>Alphaproteobacteria</taxon>
        <taxon>Rhodobacterales</taxon>
        <taxon>Roseobacteraceae</taxon>
        <taxon>Roseovarius</taxon>
    </lineage>
</organism>
<evidence type="ECO:0000259" key="3">
    <source>
        <dbReference type="PROSITE" id="PS50977"/>
    </source>
</evidence>
<proteinExistence type="predicted"/>
<reference evidence="4 5" key="1">
    <citation type="submission" date="2016-10" db="EMBL/GenBank/DDBJ databases">
        <authorList>
            <person name="de Groot N.N."/>
        </authorList>
    </citation>
    <scope>NUCLEOTIDE SEQUENCE [LARGE SCALE GENOMIC DNA]</scope>
    <source>
        <strain evidence="4 5">DSM 100674</strain>
    </source>
</reference>
<dbReference type="InterPro" id="IPR050109">
    <property type="entry name" value="HTH-type_TetR-like_transc_reg"/>
</dbReference>
<dbReference type="Pfam" id="PF00440">
    <property type="entry name" value="TetR_N"/>
    <property type="match status" value="1"/>
</dbReference>
<evidence type="ECO:0000313" key="5">
    <source>
        <dbReference type="Proteomes" id="UP000199582"/>
    </source>
</evidence>
<dbReference type="Proteomes" id="UP000199582">
    <property type="component" value="Unassembled WGS sequence"/>
</dbReference>
<gene>
    <name evidence="4" type="ORF">SAMN05443999_102429</name>
</gene>
<dbReference type="InterPro" id="IPR039536">
    <property type="entry name" value="TetR_C_Proteobacteria"/>
</dbReference>
<name>A0A1H7KIE7_9RHOB</name>
<sequence length="176" mass="19733">MDRATMQAIARRAGMSKRTLYDIFPSRTALLRGYLDTVADQFIRPLSAADAALPIAERLDGLFSRRPRHQGYGLPLEILRAFIAQVPSAPEIGHDLVDKLMRRDLRIVVGELERGVAREEVVMADTEAAAALLLDMLRPWPMESLLDPERLATPEGFARRRRLAIEVFLNGVAVCR</sequence>
<dbReference type="PANTHER" id="PTHR30055">
    <property type="entry name" value="HTH-TYPE TRANSCRIPTIONAL REGULATOR RUTR"/>
    <property type="match status" value="1"/>
</dbReference>
<dbReference type="STRING" id="1287727.SAMN05443999_102429"/>
<protein>
    <submittedName>
        <fullName evidence="4">Transcriptional regulator, TetR family</fullName>
    </submittedName>
</protein>